<feature type="compositionally biased region" description="Polar residues" evidence="1">
    <location>
        <begin position="35"/>
        <end position="58"/>
    </location>
</feature>
<evidence type="ECO:0000313" key="2">
    <source>
        <dbReference type="EMBL" id="UJO18832.1"/>
    </source>
</evidence>
<feature type="region of interest" description="Disordered" evidence="1">
    <location>
        <begin position="263"/>
        <end position="296"/>
    </location>
</feature>
<accession>A0A9Q8PAD8</accession>
<organism evidence="2 3">
    <name type="scientific">Passalora fulva</name>
    <name type="common">Tomato leaf mold</name>
    <name type="synonym">Cladosporium fulvum</name>
    <dbReference type="NCBI Taxonomy" id="5499"/>
    <lineage>
        <taxon>Eukaryota</taxon>
        <taxon>Fungi</taxon>
        <taxon>Dikarya</taxon>
        <taxon>Ascomycota</taxon>
        <taxon>Pezizomycotina</taxon>
        <taxon>Dothideomycetes</taxon>
        <taxon>Dothideomycetidae</taxon>
        <taxon>Mycosphaerellales</taxon>
        <taxon>Mycosphaerellaceae</taxon>
        <taxon>Fulvia</taxon>
    </lineage>
</organism>
<proteinExistence type="predicted"/>
<feature type="region of interest" description="Disordered" evidence="1">
    <location>
        <begin position="585"/>
        <end position="667"/>
    </location>
</feature>
<evidence type="ECO:0000256" key="1">
    <source>
        <dbReference type="SAM" id="MobiDB-lite"/>
    </source>
</evidence>
<sequence>MWRMLYDYPVDRYSVQAKTSGTSPFEAVEIEQSGRDASSQNKSQRTTETTESLTQDSPTVGHPPNFSKRPAAVDHVPLPAGNHEADRITETPRLDSSHESRRDEPFAESSVQMRLSAAREMSKKRKREDDARQPDAEATKQEDNTLSDEQDIPGRVPDEQNHAAQSVATVQPVIKKASYATVAPTLASIDIRLPSFSILVLREMPAPPPASCVYPFIKRVPRTVSPVMLELRGQQMQRDGINNAGTYIKNILDAELAARSDLHHGGNSVKDASSAPETVGEQPREEQPKVAAPATEAQVTVNQRLVTEAEGQTDGSETSAAIPELSFEQFKNLLISDIFREDELPIIYKTYQDNQLPFIEATESNIVRAAELVQNEVLNVNYPAFYGAIASWFGAVVTSCLNGTIAGQQISQPELIDTYMEDAPAPEPAMGQETSEAQLSEPHPDDGMEWEATGFASPSPSPAIFPVIGSAASPVPGSAISATSTHYGSASPTCQKLMMLEQQVLSSNFAMSWPEHFEIFKCMLCLVSNSENDASVELWLDSPDPLHNTGGDFRWWWKTRVGLREMNKLGKVLVRDRDDCEAKQRQRRRSAFADPVATGQAQARTQQSSVVPGPSHSNQQTAQQSNTIRNTPSGTPSGTAASAPPRAQPIRTAAPATSAQQSHTPRRTGPWVEIDILKAQLKTLWDTTTLWRPIRFKIIEIIIVLGRIHHSGPNGRAQIERWMSSHNMNSALAQPRREFYMVYYTRYTLHSDEYGLGQFFAEQSVYFLRQLVNKQEGELCKFYDQGGDWVPLERTILAILGHLSTMDKVPVVKDAVETWLNSKDPFDPDNARALYWRGLWEAQKKDSGLPLLLDQKKIDYQKDISQQGNSRF</sequence>
<feature type="compositionally biased region" description="Basic and acidic residues" evidence="1">
    <location>
        <begin position="83"/>
        <end position="105"/>
    </location>
</feature>
<dbReference type="EMBL" id="CP090168">
    <property type="protein sequence ID" value="UJO18832.1"/>
    <property type="molecule type" value="Genomic_DNA"/>
</dbReference>
<reference evidence="2" key="1">
    <citation type="submission" date="2021-12" db="EMBL/GenBank/DDBJ databases">
        <authorList>
            <person name="Zaccaron A."/>
            <person name="Stergiopoulos I."/>
        </authorList>
    </citation>
    <scope>NUCLEOTIDE SEQUENCE</scope>
    <source>
        <strain evidence="2">Race5_Kim</strain>
    </source>
</reference>
<dbReference type="Proteomes" id="UP000756132">
    <property type="component" value="Chromosome 6"/>
</dbReference>
<keyword evidence="3" id="KW-1185">Reference proteome</keyword>
<dbReference type="AlphaFoldDB" id="A0A9Q8PAD8"/>
<feature type="compositionally biased region" description="Basic and acidic residues" evidence="1">
    <location>
        <begin position="127"/>
        <end position="143"/>
    </location>
</feature>
<dbReference type="GeneID" id="71987228"/>
<feature type="region of interest" description="Disordered" evidence="1">
    <location>
        <begin position="13"/>
        <end position="164"/>
    </location>
</feature>
<name>A0A9Q8PAD8_PASFU</name>
<feature type="compositionally biased region" description="Polar residues" evidence="1">
    <location>
        <begin position="599"/>
        <end position="640"/>
    </location>
</feature>
<reference evidence="2" key="2">
    <citation type="journal article" date="2022" name="Microb. Genom.">
        <title>A chromosome-scale genome assembly of the tomato pathogen Cladosporium fulvum reveals a compartmentalized genome architecture and the presence of a dispensable chromosome.</title>
        <authorList>
            <person name="Zaccaron A.Z."/>
            <person name="Chen L.H."/>
            <person name="Samaras A."/>
            <person name="Stergiopoulos I."/>
        </authorList>
    </citation>
    <scope>NUCLEOTIDE SEQUENCE</scope>
    <source>
        <strain evidence="2">Race5_Kim</strain>
    </source>
</reference>
<dbReference type="KEGG" id="ffu:CLAFUR5_07350"/>
<gene>
    <name evidence="2" type="ORF">CLAFUR5_07350</name>
</gene>
<protein>
    <submittedName>
        <fullName evidence="2">Uncharacterized protein</fullName>
    </submittedName>
</protein>
<dbReference type="RefSeq" id="XP_047763198.1">
    <property type="nucleotide sequence ID" value="XM_047906498.1"/>
</dbReference>
<feature type="region of interest" description="Disordered" evidence="1">
    <location>
        <begin position="423"/>
        <end position="445"/>
    </location>
</feature>
<evidence type="ECO:0000313" key="3">
    <source>
        <dbReference type="Proteomes" id="UP000756132"/>
    </source>
</evidence>